<protein>
    <submittedName>
        <fullName evidence="2">Predicted protein</fullName>
    </submittedName>
</protein>
<gene>
    <name evidence="2" type="ORF">LACBIDRAFT_295402</name>
</gene>
<name>B0DS76_LACBS</name>
<keyword evidence="1" id="KW-0175">Coiled coil</keyword>
<dbReference type="EMBL" id="DS547130">
    <property type="protein sequence ID" value="EDR02421.1"/>
    <property type="molecule type" value="Genomic_DNA"/>
</dbReference>
<evidence type="ECO:0000256" key="1">
    <source>
        <dbReference type="SAM" id="Coils"/>
    </source>
</evidence>
<proteinExistence type="predicted"/>
<dbReference type="GeneID" id="6082515"/>
<dbReference type="AlphaFoldDB" id="B0DS76"/>
<keyword evidence="3" id="KW-1185">Reference proteome</keyword>
<accession>B0DS76</accession>
<feature type="coiled-coil region" evidence="1">
    <location>
        <begin position="41"/>
        <end position="68"/>
    </location>
</feature>
<sequence length="610" mass="68000">MEEILKEIPNLDASIPLKYADKLNTNHLPTSDEAVELKGFVSGINNEVDKLTQEIKALELSLRVLQVKRIRYKEAAAPYQALSSPLRTFPPELLQCIFAWLRGAASPSPRRRYGPESTSFHPTSGVCPLDVSFVWFGGDSDDEIGLCGTLLEALVPLSKQWRQLDFQVPLKMFKPFEKLGVGDVPLLEGMSLLDNRSTFETEVVEDWPESLMFAGSAMRLQKFTLTFFSGGMRLPSIHWSQLTVLYLESNIAFFFTDSFHMLSTLQLCTSLESCTLKFPLSHTASLPRYRKVDIAVNLPRLNMLCLDGDQNLPNTFHMSNTLDNLCLPKLQHLEIQGRSGSPEDSTVPEPLTSIRKLLERSKCSLDKIKLESLDLAESEFMACLRLAPELTELAVHNWGLRLGPVPMEESSPAVVENQILRALTVNAASDLHLEMEVEGEDKKEHPVQLPHEVLCPNLSSFDFTLCGASQELLCQFVESRWNLGAPVRQLKSVKANFTAREDLDVGARLKAMRDRGLELVVAFHNPLTDEPNPSPWTGLRFMLRGGLALIKVSVRDGHLQSGLNNVTLRLLSFFARGNTETTASRCALLPLDVYGGSIGRVLRMACTAAH</sequence>
<evidence type="ECO:0000313" key="2">
    <source>
        <dbReference type="EMBL" id="EDR02421.1"/>
    </source>
</evidence>
<organism evidence="3">
    <name type="scientific">Laccaria bicolor (strain S238N-H82 / ATCC MYA-4686)</name>
    <name type="common">Bicoloured deceiver</name>
    <name type="synonym">Laccaria laccata var. bicolor</name>
    <dbReference type="NCBI Taxonomy" id="486041"/>
    <lineage>
        <taxon>Eukaryota</taxon>
        <taxon>Fungi</taxon>
        <taxon>Dikarya</taxon>
        <taxon>Basidiomycota</taxon>
        <taxon>Agaricomycotina</taxon>
        <taxon>Agaricomycetes</taxon>
        <taxon>Agaricomycetidae</taxon>
        <taxon>Agaricales</taxon>
        <taxon>Agaricineae</taxon>
        <taxon>Hydnangiaceae</taxon>
        <taxon>Laccaria</taxon>
    </lineage>
</organism>
<evidence type="ECO:0000313" key="3">
    <source>
        <dbReference type="Proteomes" id="UP000001194"/>
    </source>
</evidence>
<dbReference type="OrthoDB" id="3365698at2759"/>
<dbReference type="Proteomes" id="UP000001194">
    <property type="component" value="Unassembled WGS sequence"/>
</dbReference>
<dbReference type="HOGENOM" id="CLU_018544_12_0_1"/>
<dbReference type="RefSeq" id="XP_001886784.1">
    <property type="nucleotide sequence ID" value="XM_001886749.1"/>
</dbReference>
<dbReference type="InParanoid" id="B0DS76"/>
<dbReference type="KEGG" id="lbc:LACBIDRAFT_295402"/>
<reference evidence="2 3" key="1">
    <citation type="journal article" date="2008" name="Nature">
        <title>The genome of Laccaria bicolor provides insights into mycorrhizal symbiosis.</title>
        <authorList>
            <person name="Martin F."/>
            <person name="Aerts A."/>
            <person name="Ahren D."/>
            <person name="Brun A."/>
            <person name="Danchin E.G.J."/>
            <person name="Duchaussoy F."/>
            <person name="Gibon J."/>
            <person name="Kohler A."/>
            <person name="Lindquist E."/>
            <person name="Pereda V."/>
            <person name="Salamov A."/>
            <person name="Shapiro H.J."/>
            <person name="Wuyts J."/>
            <person name="Blaudez D."/>
            <person name="Buee M."/>
            <person name="Brokstein P."/>
            <person name="Canbaeck B."/>
            <person name="Cohen D."/>
            <person name="Courty P.E."/>
            <person name="Coutinho P.M."/>
            <person name="Delaruelle C."/>
            <person name="Detter J.C."/>
            <person name="Deveau A."/>
            <person name="DiFazio S."/>
            <person name="Duplessis S."/>
            <person name="Fraissinet-Tachet L."/>
            <person name="Lucic E."/>
            <person name="Frey-Klett P."/>
            <person name="Fourrey C."/>
            <person name="Feussner I."/>
            <person name="Gay G."/>
            <person name="Grimwood J."/>
            <person name="Hoegger P.J."/>
            <person name="Jain P."/>
            <person name="Kilaru S."/>
            <person name="Labbe J."/>
            <person name="Lin Y.C."/>
            <person name="Legue V."/>
            <person name="Le Tacon F."/>
            <person name="Marmeisse R."/>
            <person name="Melayah D."/>
            <person name="Montanini B."/>
            <person name="Muratet M."/>
            <person name="Nehls U."/>
            <person name="Niculita-Hirzel H."/>
            <person name="Oudot-Le Secq M.P."/>
            <person name="Peter M."/>
            <person name="Quesneville H."/>
            <person name="Rajashekar B."/>
            <person name="Reich M."/>
            <person name="Rouhier N."/>
            <person name="Schmutz J."/>
            <person name="Yin T."/>
            <person name="Chalot M."/>
            <person name="Henrissat B."/>
            <person name="Kuees U."/>
            <person name="Lucas S."/>
            <person name="Van de Peer Y."/>
            <person name="Podila G.K."/>
            <person name="Polle A."/>
            <person name="Pukkila P.J."/>
            <person name="Richardson P.M."/>
            <person name="Rouze P."/>
            <person name="Sanders I.R."/>
            <person name="Stajich J.E."/>
            <person name="Tunlid A."/>
            <person name="Tuskan G."/>
            <person name="Grigoriev I.V."/>
        </authorList>
    </citation>
    <scope>NUCLEOTIDE SEQUENCE [LARGE SCALE GENOMIC DNA]</scope>
    <source>
        <strain evidence="3">S238N-H82 / ATCC MYA-4686</strain>
    </source>
</reference>